<proteinExistence type="predicted"/>
<gene>
    <name evidence="2" type="ORF">VNO77_42719</name>
</gene>
<reference evidence="2 3" key="1">
    <citation type="submission" date="2024-01" db="EMBL/GenBank/DDBJ databases">
        <title>The genomes of 5 underutilized Papilionoideae crops provide insights into root nodulation and disease resistanc.</title>
        <authorList>
            <person name="Jiang F."/>
        </authorList>
    </citation>
    <scope>NUCLEOTIDE SEQUENCE [LARGE SCALE GENOMIC DNA]</scope>
    <source>
        <strain evidence="2">LVBAO_FW01</strain>
        <tissue evidence="2">Leaves</tissue>
    </source>
</reference>
<evidence type="ECO:0000313" key="3">
    <source>
        <dbReference type="Proteomes" id="UP001367508"/>
    </source>
</evidence>
<comment type="caution">
    <text evidence="2">The sequence shown here is derived from an EMBL/GenBank/DDBJ whole genome shotgun (WGS) entry which is preliminary data.</text>
</comment>
<name>A0AAN9JV84_CANGL</name>
<keyword evidence="3" id="KW-1185">Reference proteome</keyword>
<dbReference type="AlphaFoldDB" id="A0AAN9JV84"/>
<organism evidence="2 3">
    <name type="scientific">Canavalia gladiata</name>
    <name type="common">Sword bean</name>
    <name type="synonym">Dolichos gladiatus</name>
    <dbReference type="NCBI Taxonomy" id="3824"/>
    <lineage>
        <taxon>Eukaryota</taxon>
        <taxon>Viridiplantae</taxon>
        <taxon>Streptophyta</taxon>
        <taxon>Embryophyta</taxon>
        <taxon>Tracheophyta</taxon>
        <taxon>Spermatophyta</taxon>
        <taxon>Magnoliopsida</taxon>
        <taxon>eudicotyledons</taxon>
        <taxon>Gunneridae</taxon>
        <taxon>Pentapetalae</taxon>
        <taxon>rosids</taxon>
        <taxon>fabids</taxon>
        <taxon>Fabales</taxon>
        <taxon>Fabaceae</taxon>
        <taxon>Papilionoideae</taxon>
        <taxon>50 kb inversion clade</taxon>
        <taxon>NPAAA clade</taxon>
        <taxon>indigoferoid/millettioid clade</taxon>
        <taxon>Phaseoleae</taxon>
        <taxon>Canavalia</taxon>
    </lineage>
</organism>
<dbReference type="EMBL" id="JAYMYQ010000011">
    <property type="protein sequence ID" value="KAK7304828.1"/>
    <property type="molecule type" value="Genomic_DNA"/>
</dbReference>
<protein>
    <submittedName>
        <fullName evidence="2">Uncharacterized protein</fullName>
    </submittedName>
</protein>
<feature type="region of interest" description="Disordered" evidence="1">
    <location>
        <begin position="48"/>
        <end position="85"/>
    </location>
</feature>
<sequence>MVGTSTVSQTGSQLVKQLKEFEAIRKEDVQIKRRKMRTMYRAMLAPVVAKKTKIGANDNDDSTDNDSDEQRDGDYGVDLSDEGPQ</sequence>
<evidence type="ECO:0000256" key="1">
    <source>
        <dbReference type="SAM" id="MobiDB-lite"/>
    </source>
</evidence>
<evidence type="ECO:0000313" key="2">
    <source>
        <dbReference type="EMBL" id="KAK7304828.1"/>
    </source>
</evidence>
<accession>A0AAN9JV84</accession>
<feature type="compositionally biased region" description="Acidic residues" evidence="1">
    <location>
        <begin position="58"/>
        <end position="67"/>
    </location>
</feature>
<dbReference type="Proteomes" id="UP001367508">
    <property type="component" value="Unassembled WGS sequence"/>
</dbReference>